<dbReference type="PANTHER" id="PTHR43756">
    <property type="entry name" value="CHOLINE MONOOXYGENASE, CHLOROPLASTIC"/>
    <property type="match status" value="1"/>
</dbReference>
<keyword evidence="6" id="KW-0411">Iron-sulfur</keyword>
<dbReference type="RefSeq" id="WP_264322966.1">
    <property type="nucleotide sequence ID" value="NZ_JADEXQ010000001.1"/>
</dbReference>
<dbReference type="PANTHER" id="PTHR43756:SF5">
    <property type="entry name" value="CHOLINE MONOOXYGENASE, CHLOROPLASTIC"/>
    <property type="match status" value="1"/>
</dbReference>
<dbReference type="SUPFAM" id="SSF55961">
    <property type="entry name" value="Bet v1-like"/>
    <property type="match status" value="1"/>
</dbReference>
<evidence type="ECO:0000256" key="3">
    <source>
        <dbReference type="ARBA" id="ARBA00022723"/>
    </source>
</evidence>
<dbReference type="GO" id="GO:0005506">
    <property type="term" value="F:iron ion binding"/>
    <property type="evidence" value="ECO:0007669"/>
    <property type="project" value="InterPro"/>
</dbReference>
<organism evidence="8 9">
    <name type="scientific">Romeriopsis navalis LEGE 11480</name>
    <dbReference type="NCBI Taxonomy" id="2777977"/>
    <lineage>
        <taxon>Bacteria</taxon>
        <taxon>Bacillati</taxon>
        <taxon>Cyanobacteriota</taxon>
        <taxon>Cyanophyceae</taxon>
        <taxon>Leptolyngbyales</taxon>
        <taxon>Leptolyngbyaceae</taxon>
        <taxon>Romeriopsis</taxon>
        <taxon>Romeriopsis navalis</taxon>
    </lineage>
</organism>
<accession>A0A928Z152</accession>
<dbReference type="SUPFAM" id="SSF50022">
    <property type="entry name" value="ISP domain"/>
    <property type="match status" value="1"/>
</dbReference>
<dbReference type="InterPro" id="IPR015879">
    <property type="entry name" value="Ring_hydroxy_dOase_asu_C_dom"/>
</dbReference>
<evidence type="ECO:0000256" key="2">
    <source>
        <dbReference type="ARBA" id="ARBA00022714"/>
    </source>
</evidence>
<name>A0A928Z152_9CYAN</name>
<dbReference type="GO" id="GO:0004497">
    <property type="term" value="F:monooxygenase activity"/>
    <property type="evidence" value="ECO:0007669"/>
    <property type="project" value="UniProtKB-ARBA"/>
</dbReference>
<dbReference type="CDD" id="cd03469">
    <property type="entry name" value="Rieske_RO_Alpha_N"/>
    <property type="match status" value="1"/>
</dbReference>
<dbReference type="EMBL" id="JADEXQ010000001">
    <property type="protein sequence ID" value="MBE9028144.1"/>
    <property type="molecule type" value="Genomic_DNA"/>
</dbReference>
<keyword evidence="8" id="KW-0223">Dioxygenase</keyword>
<dbReference type="Gene3D" id="3.90.380.10">
    <property type="entry name" value="Naphthalene 1,2-dioxygenase Alpha Subunit, Chain A, domain 1"/>
    <property type="match status" value="1"/>
</dbReference>
<dbReference type="Proteomes" id="UP000625316">
    <property type="component" value="Unassembled WGS sequence"/>
</dbReference>
<dbReference type="GO" id="GO:0051213">
    <property type="term" value="F:dioxygenase activity"/>
    <property type="evidence" value="ECO:0007669"/>
    <property type="project" value="UniProtKB-KW"/>
</dbReference>
<protein>
    <submittedName>
        <fullName evidence="8">Aromatic ring-hydroxylating dioxygenase subunit alpha</fullName>
    </submittedName>
</protein>
<feature type="domain" description="Rieske" evidence="7">
    <location>
        <begin position="73"/>
        <end position="186"/>
    </location>
</feature>
<dbReference type="AlphaFoldDB" id="A0A928Z152"/>
<keyword evidence="2" id="KW-0001">2Fe-2S</keyword>
<dbReference type="PRINTS" id="PR00090">
    <property type="entry name" value="RNGDIOXGNASE"/>
</dbReference>
<keyword evidence="5" id="KW-0408">Iron</keyword>
<evidence type="ECO:0000256" key="6">
    <source>
        <dbReference type="ARBA" id="ARBA00023014"/>
    </source>
</evidence>
<keyword evidence="9" id="KW-1185">Reference proteome</keyword>
<gene>
    <name evidence="8" type="ORF">IQ266_00050</name>
</gene>
<evidence type="ECO:0000313" key="8">
    <source>
        <dbReference type="EMBL" id="MBE9028144.1"/>
    </source>
</evidence>
<dbReference type="InterPro" id="IPR036922">
    <property type="entry name" value="Rieske_2Fe-2S_sf"/>
</dbReference>
<dbReference type="Gene3D" id="2.102.10.10">
    <property type="entry name" value="Rieske [2Fe-2S] iron-sulphur domain"/>
    <property type="match status" value="1"/>
</dbReference>
<evidence type="ECO:0000256" key="4">
    <source>
        <dbReference type="ARBA" id="ARBA00023002"/>
    </source>
</evidence>
<evidence type="ECO:0000259" key="7">
    <source>
        <dbReference type="PROSITE" id="PS51296"/>
    </source>
</evidence>
<dbReference type="InterPro" id="IPR017941">
    <property type="entry name" value="Rieske_2Fe-2S"/>
</dbReference>
<keyword evidence="3" id="KW-0479">Metal-binding</keyword>
<dbReference type="InterPro" id="IPR001663">
    <property type="entry name" value="Rng_hydr_dOase-A"/>
</dbReference>
<reference evidence="8" key="1">
    <citation type="submission" date="2020-10" db="EMBL/GenBank/DDBJ databases">
        <authorList>
            <person name="Castelo-Branco R."/>
            <person name="Eusebio N."/>
            <person name="Adriana R."/>
            <person name="Vieira A."/>
            <person name="Brugerolle De Fraissinette N."/>
            <person name="Rezende De Castro R."/>
            <person name="Schneider M.P."/>
            <person name="Vasconcelos V."/>
            <person name="Leao P.N."/>
        </authorList>
    </citation>
    <scope>NUCLEOTIDE SEQUENCE</scope>
    <source>
        <strain evidence="8">LEGE 11480</strain>
    </source>
</reference>
<proteinExistence type="predicted"/>
<dbReference type="GO" id="GO:0016705">
    <property type="term" value="F:oxidoreductase activity, acting on paired donors, with incorporation or reduction of molecular oxygen"/>
    <property type="evidence" value="ECO:0007669"/>
    <property type="project" value="UniProtKB-ARBA"/>
</dbReference>
<dbReference type="PROSITE" id="PS51296">
    <property type="entry name" value="RIESKE"/>
    <property type="match status" value="1"/>
</dbReference>
<evidence type="ECO:0000256" key="1">
    <source>
        <dbReference type="ARBA" id="ARBA00001962"/>
    </source>
</evidence>
<sequence>MQYQSEKSPAGTPVRSSGANATATAVSQLQQIHQAICDTAARPLELAIAMNAGAYTNQEFYDWEVEHILKTQWLCVGHVSQVPNIGDYVNFDLLEEPMMMVRNHDQQVQVLSRICPHRAMDLMPPDFGAPTTGNRKSFLCPYHRWSFGLEGQMLGAPEMQNSPLCQTEGVKLHTFRTELWEGFVFVTFDPDLEPIATHYAGLTPHLKRWHMDELEVVADIQWDCQFNWKVLVENFMEGYHHMGSHHKTLEPMLPASGTWTEPETPNYIVCHLPLAKHLIDKFESGESLNTFIPSPDLLKSDNHEYTVYLGEPYFLLFIGADRVYWYFLQPEGPGKMTLRTMLLVRPESREIPEFETKLNREIDALKEFHLEDMEMCTSVQRGLNSTAYQPGPLSHLEMPIWQFHRYLARQVAKHTD</sequence>
<dbReference type="GO" id="GO:0051537">
    <property type="term" value="F:2 iron, 2 sulfur cluster binding"/>
    <property type="evidence" value="ECO:0007669"/>
    <property type="project" value="UniProtKB-KW"/>
</dbReference>
<dbReference type="Pfam" id="PF00355">
    <property type="entry name" value="Rieske"/>
    <property type="match status" value="1"/>
</dbReference>
<evidence type="ECO:0000256" key="5">
    <source>
        <dbReference type="ARBA" id="ARBA00023004"/>
    </source>
</evidence>
<dbReference type="Pfam" id="PF00848">
    <property type="entry name" value="Ring_hydroxyl_A"/>
    <property type="match status" value="1"/>
</dbReference>
<evidence type="ECO:0000313" key="9">
    <source>
        <dbReference type="Proteomes" id="UP000625316"/>
    </source>
</evidence>
<keyword evidence="4" id="KW-0560">Oxidoreductase</keyword>
<comment type="cofactor">
    <cofactor evidence="1">
        <name>Fe cation</name>
        <dbReference type="ChEBI" id="CHEBI:24875"/>
    </cofactor>
</comment>
<comment type="caution">
    <text evidence="8">The sequence shown here is derived from an EMBL/GenBank/DDBJ whole genome shotgun (WGS) entry which is preliminary data.</text>
</comment>